<dbReference type="GO" id="GO:0016491">
    <property type="term" value="F:oxidoreductase activity"/>
    <property type="evidence" value="ECO:0007669"/>
    <property type="project" value="InterPro"/>
</dbReference>
<dbReference type="SUPFAM" id="SSF47240">
    <property type="entry name" value="Ferritin-like"/>
    <property type="match status" value="1"/>
</dbReference>
<feature type="domain" description="Rubrerythrin diiron-binding" evidence="1">
    <location>
        <begin position="16"/>
        <end position="70"/>
    </location>
</feature>
<comment type="caution">
    <text evidence="2">The sequence shown here is derived from an EMBL/GenBank/DDBJ whole genome shotgun (WGS) entry which is preliminary data.</text>
</comment>
<dbReference type="AlphaFoldDB" id="A0A3N6MMF8"/>
<name>A0A3N6MMF8_9BURK</name>
<dbReference type="InterPro" id="IPR009078">
    <property type="entry name" value="Ferritin-like_SF"/>
</dbReference>
<dbReference type="Proteomes" id="UP000272778">
    <property type="component" value="Unassembled WGS sequence"/>
</dbReference>
<dbReference type="InterPro" id="IPR003251">
    <property type="entry name" value="Rr_diiron-bd_dom"/>
</dbReference>
<gene>
    <name evidence="2" type="ORF">D1Y85_15825</name>
</gene>
<organism evidence="2 3">
    <name type="scientific">Paraburkholderia dinghuensis</name>
    <dbReference type="NCBI Taxonomy" id="2305225"/>
    <lineage>
        <taxon>Bacteria</taxon>
        <taxon>Pseudomonadati</taxon>
        <taxon>Pseudomonadota</taxon>
        <taxon>Betaproteobacteria</taxon>
        <taxon>Burkholderiales</taxon>
        <taxon>Burkholderiaceae</taxon>
        <taxon>Paraburkholderia</taxon>
    </lineage>
</organism>
<dbReference type="Gene3D" id="1.20.1260.10">
    <property type="match status" value="1"/>
</dbReference>
<reference evidence="2 3" key="1">
    <citation type="submission" date="2018-11" db="EMBL/GenBank/DDBJ databases">
        <title>Paraburkholderia sp. DHOA04, isolated from soil.</title>
        <authorList>
            <person name="Gao Z.-H."/>
            <person name="Qiu L.-H."/>
            <person name="Fu J.-C."/>
        </authorList>
    </citation>
    <scope>NUCLEOTIDE SEQUENCE [LARGE SCALE GENOMIC DNA]</scope>
    <source>
        <strain evidence="2 3">DHOA04</strain>
    </source>
</reference>
<dbReference type="RefSeq" id="WP_124152025.1">
    <property type="nucleotide sequence ID" value="NZ_RQIS01000011.1"/>
</dbReference>
<dbReference type="InterPro" id="IPR012347">
    <property type="entry name" value="Ferritin-like"/>
</dbReference>
<evidence type="ECO:0000313" key="2">
    <source>
        <dbReference type="EMBL" id="RQH04889.1"/>
    </source>
</evidence>
<evidence type="ECO:0000259" key="1">
    <source>
        <dbReference type="Pfam" id="PF02915"/>
    </source>
</evidence>
<keyword evidence="3" id="KW-1185">Reference proteome</keyword>
<protein>
    <submittedName>
        <fullName evidence="2">Rubrerythrin</fullName>
    </submittedName>
</protein>
<proteinExistence type="predicted"/>
<dbReference type="CDD" id="cd01045">
    <property type="entry name" value="Ferritin_like_AB"/>
    <property type="match status" value="1"/>
</dbReference>
<accession>A0A3N6MMF8</accession>
<dbReference type="OrthoDB" id="5765875at2"/>
<dbReference type="EMBL" id="RQIS01000011">
    <property type="protein sequence ID" value="RQH04889.1"/>
    <property type="molecule type" value="Genomic_DNA"/>
</dbReference>
<sequence>MDTNIQALVGRSLEDLFAYACAMEQEAARRYAQLTKIMVQHGNPEVAQLFRRLECIEAMHSTSVETAARESRVVISAPSAVIGLGLAGAEVADFEDMHYLHRPRQALELARQFEQRAVQFYDELARHTERVDVRAAAYRLADEERSHVRELDRWLARYPQVEDGWDEDPDPVVELE</sequence>
<evidence type="ECO:0000313" key="3">
    <source>
        <dbReference type="Proteomes" id="UP000272778"/>
    </source>
</evidence>
<dbReference type="GO" id="GO:0046872">
    <property type="term" value="F:metal ion binding"/>
    <property type="evidence" value="ECO:0007669"/>
    <property type="project" value="InterPro"/>
</dbReference>
<dbReference type="Pfam" id="PF02915">
    <property type="entry name" value="Rubrerythrin"/>
    <property type="match status" value="1"/>
</dbReference>